<protein>
    <submittedName>
        <fullName evidence="2">MarR family transcriptional regulator</fullName>
    </submittedName>
</protein>
<dbReference type="Pfam" id="PF12802">
    <property type="entry name" value="MarR_2"/>
    <property type="match status" value="1"/>
</dbReference>
<sequence length="164" mass="18552">MAAIFLFEITKVTLQNNFDKMISKEDQEIAQALRHLITLLGRRLRKQANIPDALSIAEGNVLSMLMTHETLYPSEIGAQLNLSSQFLSQILKRLEGLGYITRNSASEDKRKTIVSLTAKGKRIVLESREAREAWLAETISERFTPAQKKVMKEALTYLTTLTDL</sequence>
<name>A0A3E1Y8U4_9BACT</name>
<dbReference type="PANTHER" id="PTHR39515:SF2">
    <property type="entry name" value="HTH-TYPE TRANSCRIPTIONAL REGULATOR RV0880"/>
    <property type="match status" value="1"/>
</dbReference>
<gene>
    <name evidence="2" type="ORF">DVR12_14240</name>
</gene>
<dbReference type="SMART" id="SM00347">
    <property type="entry name" value="HTH_MARR"/>
    <property type="match status" value="1"/>
</dbReference>
<reference evidence="2 3" key="1">
    <citation type="submission" date="2018-07" db="EMBL/GenBank/DDBJ databases">
        <title>Chitinophaga K2CV101002-2 sp. nov., isolated from a monsoon evergreen broad-leaved forest soil.</title>
        <authorList>
            <person name="Lv Y."/>
        </authorList>
    </citation>
    <scope>NUCLEOTIDE SEQUENCE [LARGE SCALE GENOMIC DNA]</scope>
    <source>
        <strain evidence="2 3">GDMCC 1.1288</strain>
    </source>
</reference>
<evidence type="ECO:0000259" key="1">
    <source>
        <dbReference type="PROSITE" id="PS50995"/>
    </source>
</evidence>
<dbReference type="PRINTS" id="PR00598">
    <property type="entry name" value="HTHMARR"/>
</dbReference>
<accession>A0A3E1Y8U4</accession>
<evidence type="ECO:0000313" key="3">
    <source>
        <dbReference type="Proteomes" id="UP000260644"/>
    </source>
</evidence>
<keyword evidence="3" id="KW-1185">Reference proteome</keyword>
<dbReference type="PANTHER" id="PTHR39515">
    <property type="entry name" value="CONSERVED PROTEIN"/>
    <property type="match status" value="1"/>
</dbReference>
<dbReference type="AlphaFoldDB" id="A0A3E1Y8U4"/>
<dbReference type="InterPro" id="IPR052526">
    <property type="entry name" value="HTH-type_Bedaq_tolerance"/>
</dbReference>
<dbReference type="InterPro" id="IPR036390">
    <property type="entry name" value="WH_DNA-bd_sf"/>
</dbReference>
<dbReference type="InterPro" id="IPR000835">
    <property type="entry name" value="HTH_MarR-typ"/>
</dbReference>
<dbReference type="EMBL" id="QPMM01000007">
    <property type="protein sequence ID" value="RFS21814.1"/>
    <property type="molecule type" value="Genomic_DNA"/>
</dbReference>
<dbReference type="Gene3D" id="1.10.10.10">
    <property type="entry name" value="Winged helix-like DNA-binding domain superfamily/Winged helix DNA-binding domain"/>
    <property type="match status" value="1"/>
</dbReference>
<dbReference type="Proteomes" id="UP000260644">
    <property type="component" value="Unassembled WGS sequence"/>
</dbReference>
<dbReference type="SUPFAM" id="SSF46785">
    <property type="entry name" value="Winged helix' DNA-binding domain"/>
    <property type="match status" value="1"/>
</dbReference>
<comment type="caution">
    <text evidence="2">The sequence shown here is derived from an EMBL/GenBank/DDBJ whole genome shotgun (WGS) entry which is preliminary data.</text>
</comment>
<proteinExistence type="predicted"/>
<dbReference type="GO" id="GO:0003700">
    <property type="term" value="F:DNA-binding transcription factor activity"/>
    <property type="evidence" value="ECO:0007669"/>
    <property type="project" value="InterPro"/>
</dbReference>
<dbReference type="InterPro" id="IPR036388">
    <property type="entry name" value="WH-like_DNA-bd_sf"/>
</dbReference>
<feature type="domain" description="HTH marR-type" evidence="1">
    <location>
        <begin position="26"/>
        <end position="160"/>
    </location>
</feature>
<organism evidence="2 3">
    <name type="scientific">Chitinophaga silvatica</name>
    <dbReference type="NCBI Taxonomy" id="2282649"/>
    <lineage>
        <taxon>Bacteria</taxon>
        <taxon>Pseudomonadati</taxon>
        <taxon>Bacteroidota</taxon>
        <taxon>Chitinophagia</taxon>
        <taxon>Chitinophagales</taxon>
        <taxon>Chitinophagaceae</taxon>
        <taxon>Chitinophaga</taxon>
    </lineage>
</organism>
<evidence type="ECO:0000313" key="2">
    <source>
        <dbReference type="EMBL" id="RFS21814.1"/>
    </source>
</evidence>
<dbReference type="PROSITE" id="PS50995">
    <property type="entry name" value="HTH_MARR_2"/>
    <property type="match status" value="1"/>
</dbReference>